<dbReference type="GO" id="GO:0005874">
    <property type="term" value="C:microtubule"/>
    <property type="evidence" value="ECO:0007669"/>
    <property type="project" value="UniProtKB-KW"/>
</dbReference>
<accession>A0AAD5VS38</accession>
<feature type="domain" description="Gamma tubulin complex component protein N-terminal" evidence="2">
    <location>
        <begin position="24"/>
        <end position="192"/>
    </location>
</feature>
<evidence type="ECO:0000259" key="2">
    <source>
        <dbReference type="Pfam" id="PF17681"/>
    </source>
</evidence>
<evidence type="ECO:0000256" key="1">
    <source>
        <dbReference type="ARBA" id="ARBA00022701"/>
    </source>
</evidence>
<organism evidence="3 4">
    <name type="scientific">Leucocoprinus birnbaumii</name>
    <dbReference type="NCBI Taxonomy" id="56174"/>
    <lineage>
        <taxon>Eukaryota</taxon>
        <taxon>Fungi</taxon>
        <taxon>Dikarya</taxon>
        <taxon>Basidiomycota</taxon>
        <taxon>Agaricomycotina</taxon>
        <taxon>Agaricomycetes</taxon>
        <taxon>Agaricomycetidae</taxon>
        <taxon>Agaricales</taxon>
        <taxon>Agaricineae</taxon>
        <taxon>Agaricaceae</taxon>
        <taxon>Leucocoprinus</taxon>
    </lineage>
</organism>
<keyword evidence="4" id="KW-1185">Reference proteome</keyword>
<reference evidence="3" key="1">
    <citation type="submission" date="2022-07" db="EMBL/GenBank/DDBJ databases">
        <title>Genome Sequence of Leucocoprinus birnbaumii.</title>
        <authorList>
            <person name="Buettner E."/>
        </authorList>
    </citation>
    <scope>NUCLEOTIDE SEQUENCE</scope>
    <source>
        <strain evidence="3">VT141</strain>
    </source>
</reference>
<evidence type="ECO:0000313" key="3">
    <source>
        <dbReference type="EMBL" id="KAJ3563584.1"/>
    </source>
</evidence>
<evidence type="ECO:0000313" key="4">
    <source>
        <dbReference type="Proteomes" id="UP001213000"/>
    </source>
</evidence>
<dbReference type="AlphaFoldDB" id="A0AAD5VS38"/>
<gene>
    <name evidence="3" type="ORF">NP233_g8849</name>
</gene>
<keyword evidence="1" id="KW-0493">Microtubule</keyword>
<sequence>MRPLRHPSPHSPRRIRIFATGAFVPLSSVRALFSEWDAPLAVLVDLVDNLEAVKQWKPGPLIDLLLSRSRTGVHRVASILERLSTAVQRVWRSQITAFIVHGSISPTDPLASKDYALVDGSIPSCISPQSRDSVQYVGRAVATVKAAKWQKQLPTTIASEHTNMLESVLPQEQHAFDRVIAQIRINVSEWLWMNVLTRQDIEDAVDSLGNYFLLRNGEFSLSLIREIERLKVSRLTMRSGPISMIRDQDLNLALLRASLGTTAQQDPTLSRLRFSLPSGPLRPLLPSLAAPNLASSTTSDPSLFHSHLLGTPLLLSYTISLAPRSLPRSD</sequence>
<comment type="caution">
    <text evidence="3">The sequence shown here is derived from an EMBL/GenBank/DDBJ whole genome shotgun (WGS) entry which is preliminary data.</text>
</comment>
<dbReference type="EMBL" id="JANIEX010000743">
    <property type="protein sequence ID" value="KAJ3563584.1"/>
    <property type="molecule type" value="Genomic_DNA"/>
</dbReference>
<name>A0AAD5VS38_9AGAR</name>
<dbReference type="Proteomes" id="UP001213000">
    <property type="component" value="Unassembled WGS sequence"/>
</dbReference>
<proteinExistence type="predicted"/>
<dbReference type="Gene3D" id="1.20.120.1900">
    <property type="entry name" value="Gamma-tubulin complex, C-terminal domain"/>
    <property type="match status" value="1"/>
</dbReference>
<dbReference type="InterPro" id="IPR042241">
    <property type="entry name" value="GCP_C_sf"/>
</dbReference>
<protein>
    <recommendedName>
        <fullName evidence="2">Gamma tubulin complex component protein N-terminal domain-containing protein</fullName>
    </recommendedName>
</protein>
<dbReference type="Pfam" id="PF17681">
    <property type="entry name" value="GCP_N_terminal"/>
    <property type="match status" value="1"/>
</dbReference>
<dbReference type="InterPro" id="IPR041470">
    <property type="entry name" value="GCP_N"/>
</dbReference>